<evidence type="ECO:0000256" key="6">
    <source>
        <dbReference type="ARBA" id="ARBA00022989"/>
    </source>
</evidence>
<feature type="transmembrane region" description="Helical" evidence="8">
    <location>
        <begin position="106"/>
        <end position="123"/>
    </location>
</feature>
<organism evidence="9 10">
    <name type="scientific">Chitinasiproducens palmae</name>
    <dbReference type="NCBI Taxonomy" id="1770053"/>
    <lineage>
        <taxon>Bacteria</taxon>
        <taxon>Pseudomonadati</taxon>
        <taxon>Pseudomonadota</taxon>
        <taxon>Betaproteobacteria</taxon>
        <taxon>Burkholderiales</taxon>
        <taxon>Burkholderiaceae</taxon>
        <taxon>Chitinasiproducens</taxon>
    </lineage>
</organism>
<evidence type="ECO:0000256" key="5">
    <source>
        <dbReference type="ARBA" id="ARBA00022692"/>
    </source>
</evidence>
<comment type="similarity">
    <text evidence="2 8">Belongs to the 4-toluene sulfonate uptake permease (TSUP) (TC 2.A.102) family.</text>
</comment>
<evidence type="ECO:0000256" key="4">
    <source>
        <dbReference type="ARBA" id="ARBA00022475"/>
    </source>
</evidence>
<accession>A0A1H2PVK8</accession>
<dbReference type="OrthoDB" id="5801432at2"/>
<keyword evidence="7 8" id="KW-0472">Membrane</keyword>
<keyword evidence="4 8" id="KW-1003">Cell membrane</keyword>
<dbReference type="EMBL" id="FNLO01000012">
    <property type="protein sequence ID" value="SDV50485.1"/>
    <property type="molecule type" value="Genomic_DNA"/>
</dbReference>
<dbReference type="Proteomes" id="UP000243719">
    <property type="component" value="Unassembled WGS sequence"/>
</dbReference>
<dbReference type="PANTHER" id="PTHR30269">
    <property type="entry name" value="TRANSMEMBRANE PROTEIN YFCA"/>
    <property type="match status" value="1"/>
</dbReference>
<protein>
    <recommendedName>
        <fullName evidence="8">Probable membrane transporter protein</fullName>
    </recommendedName>
</protein>
<keyword evidence="3" id="KW-0813">Transport</keyword>
<comment type="subcellular location">
    <subcellularLocation>
        <location evidence="1 8">Cell membrane</location>
        <topology evidence="1 8">Multi-pass membrane protein</topology>
    </subcellularLocation>
</comment>
<evidence type="ECO:0000256" key="3">
    <source>
        <dbReference type="ARBA" id="ARBA00022448"/>
    </source>
</evidence>
<feature type="transmembrane region" description="Helical" evidence="8">
    <location>
        <begin position="12"/>
        <end position="40"/>
    </location>
</feature>
<dbReference type="PANTHER" id="PTHR30269:SF32">
    <property type="entry name" value="MEMBRANE TRANSPORTER PROTEIN-RELATED"/>
    <property type="match status" value="1"/>
</dbReference>
<dbReference type="Pfam" id="PF01925">
    <property type="entry name" value="TauE"/>
    <property type="match status" value="1"/>
</dbReference>
<evidence type="ECO:0000313" key="9">
    <source>
        <dbReference type="EMBL" id="SDV50485.1"/>
    </source>
</evidence>
<dbReference type="RefSeq" id="WP_091911494.1">
    <property type="nucleotide sequence ID" value="NZ_FNLO01000012.1"/>
</dbReference>
<feature type="transmembrane region" description="Helical" evidence="8">
    <location>
        <begin position="135"/>
        <end position="160"/>
    </location>
</feature>
<evidence type="ECO:0000256" key="2">
    <source>
        <dbReference type="ARBA" id="ARBA00009142"/>
    </source>
</evidence>
<proteinExistence type="inferred from homology"/>
<sequence length="253" mass="27132">MSAMFMLPFDAAQLAIIWLGVTLAYVVFGIAGFGTALIAAPLLAQFMPLSRIVPLLALLDFSAAALNLLREGRRAQLAELRRIVPAMLVGSALGALLLLIARPDTLLLLLGIFVVAYAAYALSGYRPARRFRASLAWAFGTVGGVFSAMFGSGGFIYAIFLAGRLDDKTQIRATQSTLIGLSTLTRLLLFAGAGVYADAALLRLAGLLLPAMLIGVWLGRHITLRLSREQFVRLVNVLVLFSGVAVLVRYFST</sequence>
<evidence type="ECO:0000256" key="7">
    <source>
        <dbReference type="ARBA" id="ARBA00023136"/>
    </source>
</evidence>
<gene>
    <name evidence="9" type="ORF">SAMN05216551_11221</name>
</gene>
<dbReference type="InterPro" id="IPR052017">
    <property type="entry name" value="TSUP"/>
</dbReference>
<name>A0A1H2PVK8_9BURK</name>
<feature type="transmembrane region" description="Helical" evidence="8">
    <location>
        <begin position="200"/>
        <end position="219"/>
    </location>
</feature>
<feature type="transmembrane region" description="Helical" evidence="8">
    <location>
        <begin position="231"/>
        <end position="251"/>
    </location>
</feature>
<keyword evidence="5 8" id="KW-0812">Transmembrane</keyword>
<dbReference type="STRING" id="1770053.SAMN05216551_11221"/>
<keyword evidence="10" id="KW-1185">Reference proteome</keyword>
<feature type="transmembrane region" description="Helical" evidence="8">
    <location>
        <begin position="82"/>
        <end position="100"/>
    </location>
</feature>
<reference evidence="10" key="1">
    <citation type="submission" date="2016-09" db="EMBL/GenBank/DDBJ databases">
        <authorList>
            <person name="Varghese N."/>
            <person name="Submissions S."/>
        </authorList>
    </citation>
    <scope>NUCLEOTIDE SEQUENCE [LARGE SCALE GENOMIC DNA]</scope>
    <source>
        <strain evidence="10">JS23</strain>
    </source>
</reference>
<dbReference type="GO" id="GO:0005886">
    <property type="term" value="C:plasma membrane"/>
    <property type="evidence" value="ECO:0007669"/>
    <property type="project" value="UniProtKB-SubCell"/>
</dbReference>
<keyword evidence="6 8" id="KW-1133">Transmembrane helix</keyword>
<evidence type="ECO:0000256" key="1">
    <source>
        <dbReference type="ARBA" id="ARBA00004651"/>
    </source>
</evidence>
<evidence type="ECO:0000313" key="10">
    <source>
        <dbReference type="Proteomes" id="UP000243719"/>
    </source>
</evidence>
<evidence type="ECO:0000256" key="8">
    <source>
        <dbReference type="RuleBase" id="RU363041"/>
    </source>
</evidence>
<dbReference type="InterPro" id="IPR002781">
    <property type="entry name" value="TM_pro_TauE-like"/>
</dbReference>
<dbReference type="AlphaFoldDB" id="A0A1H2PVK8"/>